<dbReference type="EMBL" id="KI925458">
    <property type="protein sequence ID" value="ETW81645.1"/>
    <property type="molecule type" value="Genomic_DNA"/>
</dbReference>
<evidence type="ECO:0000313" key="2">
    <source>
        <dbReference type="EMBL" id="ETW81645.1"/>
    </source>
</evidence>
<dbReference type="OrthoDB" id="3365472at2759"/>
<feature type="region of interest" description="Disordered" evidence="1">
    <location>
        <begin position="418"/>
        <end position="474"/>
    </location>
</feature>
<name>W4K8H0_HETIT</name>
<dbReference type="RefSeq" id="XP_009546275.1">
    <property type="nucleotide sequence ID" value="XM_009547980.1"/>
</dbReference>
<accession>W4K8H0</accession>
<dbReference type="AlphaFoldDB" id="W4K8H0"/>
<gene>
    <name evidence="2" type="ORF">HETIRDRAFT_434148</name>
</gene>
<sequence>MDHLDTSWCPVCARQILPKRYTVPVPLPVPQQPTPAPPPSSPTSPSQDAHPVRHARTKNGTIRARTAGGLARGTGRVKPNGTIKRSDSKKNPAPAAPPAAAQPTPAVPVKHRTVIDQNPTPLYCSDECRLADLNTIHGGFPINYNPDRDAPDSPTLPPVPHNSLTGIPSPVSEIDDSASSTSTSVDSDDNILGDTVDYASISPSVAALARMYNFPPLPVRLAVFDEEEDTTPPSDPAEEYQSGVMMAARRIKAALCPEPPKRSSYPFNNQAPSRERKPIPGWTDGSDAWRSSVYSISSVDSANKQAVGSEERASAYRSFPASPHRSVGVYSTLSENTTPVASHAPAPADFNASMRSKTQEEVSSNYPLTFVRRTDSRTSLSGASPQSLPMARRKEHSLVMPGAEGMLLVPNVKLRSHSAASSHSGGTSSVSSCRSGSTRSLVKSPLSRRGSQFSEEGTIPELPEPGEVGSLPAPKRPVIETRSWSYDNVMTYPIMPMPKRKEIRFEKQVINGKTQIVEVEVEVQPSMKRLFLFPGKEVVRR</sequence>
<dbReference type="Proteomes" id="UP000030671">
    <property type="component" value="Unassembled WGS sequence"/>
</dbReference>
<reference evidence="2 3" key="1">
    <citation type="journal article" date="2012" name="New Phytol.">
        <title>Insight into trade-off between wood decay and parasitism from the genome of a fungal forest pathogen.</title>
        <authorList>
            <person name="Olson A."/>
            <person name="Aerts A."/>
            <person name="Asiegbu F."/>
            <person name="Belbahri L."/>
            <person name="Bouzid O."/>
            <person name="Broberg A."/>
            <person name="Canback B."/>
            <person name="Coutinho P.M."/>
            <person name="Cullen D."/>
            <person name="Dalman K."/>
            <person name="Deflorio G."/>
            <person name="van Diepen L.T."/>
            <person name="Dunand C."/>
            <person name="Duplessis S."/>
            <person name="Durling M."/>
            <person name="Gonthier P."/>
            <person name="Grimwood J."/>
            <person name="Fossdal C.G."/>
            <person name="Hansson D."/>
            <person name="Henrissat B."/>
            <person name="Hietala A."/>
            <person name="Himmelstrand K."/>
            <person name="Hoffmeister D."/>
            <person name="Hogberg N."/>
            <person name="James T.Y."/>
            <person name="Karlsson M."/>
            <person name="Kohler A."/>
            <person name="Kues U."/>
            <person name="Lee Y.H."/>
            <person name="Lin Y.C."/>
            <person name="Lind M."/>
            <person name="Lindquist E."/>
            <person name="Lombard V."/>
            <person name="Lucas S."/>
            <person name="Lunden K."/>
            <person name="Morin E."/>
            <person name="Murat C."/>
            <person name="Park J."/>
            <person name="Raffaello T."/>
            <person name="Rouze P."/>
            <person name="Salamov A."/>
            <person name="Schmutz J."/>
            <person name="Solheim H."/>
            <person name="Stahlberg J."/>
            <person name="Velez H."/>
            <person name="de Vries R.P."/>
            <person name="Wiebenga A."/>
            <person name="Woodward S."/>
            <person name="Yakovlev I."/>
            <person name="Garbelotto M."/>
            <person name="Martin F."/>
            <person name="Grigoriev I.V."/>
            <person name="Stenlid J."/>
        </authorList>
    </citation>
    <scope>NUCLEOTIDE SEQUENCE [LARGE SCALE GENOMIC DNA]</scope>
    <source>
        <strain evidence="2 3">TC 32-1</strain>
    </source>
</reference>
<dbReference type="InParanoid" id="W4K8H0"/>
<dbReference type="eggNOG" id="ENOG502SH61">
    <property type="taxonomic scope" value="Eukaryota"/>
</dbReference>
<dbReference type="HOGENOM" id="CLU_026658_0_0_1"/>
<organism evidence="2 3">
    <name type="scientific">Heterobasidion irregulare (strain TC 32-1)</name>
    <dbReference type="NCBI Taxonomy" id="747525"/>
    <lineage>
        <taxon>Eukaryota</taxon>
        <taxon>Fungi</taxon>
        <taxon>Dikarya</taxon>
        <taxon>Basidiomycota</taxon>
        <taxon>Agaricomycotina</taxon>
        <taxon>Agaricomycetes</taxon>
        <taxon>Russulales</taxon>
        <taxon>Bondarzewiaceae</taxon>
        <taxon>Heterobasidion</taxon>
        <taxon>Heterobasidion annosum species complex</taxon>
    </lineage>
</organism>
<feature type="region of interest" description="Disordered" evidence="1">
    <location>
        <begin position="24"/>
        <end position="109"/>
    </location>
</feature>
<evidence type="ECO:0000256" key="1">
    <source>
        <dbReference type="SAM" id="MobiDB-lite"/>
    </source>
</evidence>
<keyword evidence="3" id="KW-1185">Reference proteome</keyword>
<feature type="compositionally biased region" description="Pro residues" evidence="1">
    <location>
        <begin position="25"/>
        <end position="42"/>
    </location>
</feature>
<proteinExistence type="predicted"/>
<dbReference type="STRING" id="747525.W4K8H0"/>
<feature type="compositionally biased region" description="Low complexity" evidence="1">
    <location>
        <begin position="98"/>
        <end position="108"/>
    </location>
</feature>
<feature type="region of interest" description="Disordered" evidence="1">
    <location>
        <begin position="373"/>
        <end position="393"/>
    </location>
</feature>
<dbReference type="KEGG" id="hir:HETIRDRAFT_434148"/>
<dbReference type="GeneID" id="20674728"/>
<feature type="compositionally biased region" description="Low complexity" evidence="1">
    <location>
        <begin position="418"/>
        <end position="442"/>
    </location>
</feature>
<protein>
    <submittedName>
        <fullName evidence="2">Uncharacterized protein</fullName>
    </submittedName>
</protein>
<feature type="region of interest" description="Disordered" evidence="1">
    <location>
        <begin position="259"/>
        <end position="284"/>
    </location>
</feature>
<feature type="compositionally biased region" description="Polar residues" evidence="1">
    <location>
        <begin position="377"/>
        <end position="387"/>
    </location>
</feature>
<feature type="compositionally biased region" description="Low complexity" evidence="1">
    <location>
        <begin position="60"/>
        <end position="76"/>
    </location>
</feature>
<feature type="region of interest" description="Disordered" evidence="1">
    <location>
        <begin position="144"/>
        <end position="188"/>
    </location>
</feature>
<evidence type="ECO:0000313" key="3">
    <source>
        <dbReference type="Proteomes" id="UP000030671"/>
    </source>
</evidence>